<protein>
    <submittedName>
        <fullName evidence="3">Histidine kinase</fullName>
    </submittedName>
</protein>
<dbReference type="Pfam" id="PF08495">
    <property type="entry name" value="FIST"/>
    <property type="match status" value="1"/>
</dbReference>
<organism evidence="3">
    <name type="scientific">Tetraselmis sp. GSL018</name>
    <dbReference type="NCBI Taxonomy" id="582737"/>
    <lineage>
        <taxon>Eukaryota</taxon>
        <taxon>Viridiplantae</taxon>
        <taxon>Chlorophyta</taxon>
        <taxon>core chlorophytes</taxon>
        <taxon>Chlorodendrophyceae</taxon>
        <taxon>Chlorodendrales</taxon>
        <taxon>Chlorodendraceae</taxon>
        <taxon>Tetraselmis</taxon>
    </lineage>
</organism>
<dbReference type="PANTHER" id="PTHR40252">
    <property type="entry name" value="BLR0328 PROTEIN"/>
    <property type="match status" value="1"/>
</dbReference>
<dbReference type="Pfam" id="PF10442">
    <property type="entry name" value="FIST_C"/>
    <property type="match status" value="1"/>
</dbReference>
<dbReference type="GO" id="GO:0016301">
    <property type="term" value="F:kinase activity"/>
    <property type="evidence" value="ECO:0007669"/>
    <property type="project" value="UniProtKB-KW"/>
</dbReference>
<evidence type="ECO:0000259" key="2">
    <source>
        <dbReference type="SMART" id="SM01204"/>
    </source>
</evidence>
<sequence length="471" mass="47471">MSALGKTPHCTKNMLVLPSLPVYSTCKKSSALPRKFPLATSTVPRKSFVRLSQPPLPGPNSAPRRLNQVNAAPKDSLRIGFGVSDELDNNSAVLSAVKMANIDSPQLAFLACTVERDAADVIDHLKNTLPGVLVHGATSCGGVLSVGGGVKANGVSCLLVSGAPQGSLAAASSPITGECSAQAAAEKAALELQSQLNGSPKAVLMSTVPGMEEGVIQGIQKVFSAGVPIYGGTAADNEIAGKWSVLATEGALGSGVSLVGIGEGVSVGGALTSPYKPTGRSATATAALGRRVMELDGRPAADVVYEWLGDSIKEAYEEGGMILAQTSTKPILVTAPGATDGVAAHLAAVVRGGDGDGSCDFFVEVPEGSKVSMMDAGDGPSSGYSAAVAEAFDAARRSAGTDEPKAGLLFYCGGMGIAVGDNLQGALTSEEVTSKAAGVPVMGMTVFGEQSNTEPLGNKHCNLSVGMVLLG</sequence>
<dbReference type="AlphaFoldDB" id="A0A061QUV0"/>
<dbReference type="InterPro" id="IPR013702">
    <property type="entry name" value="FIST_domain_N"/>
</dbReference>
<dbReference type="InterPro" id="IPR019494">
    <property type="entry name" value="FIST_C"/>
</dbReference>
<evidence type="ECO:0000259" key="1">
    <source>
        <dbReference type="SMART" id="SM00897"/>
    </source>
</evidence>
<keyword evidence="3" id="KW-0808">Transferase</keyword>
<dbReference type="EMBL" id="GBEZ01022398">
    <property type="protein sequence ID" value="JAC64442.1"/>
    <property type="molecule type" value="Transcribed_RNA"/>
</dbReference>
<gene>
    <name evidence="3" type="ORF">TSPGSL018_18299</name>
</gene>
<dbReference type="PANTHER" id="PTHR40252:SF2">
    <property type="entry name" value="BLR0328 PROTEIN"/>
    <property type="match status" value="1"/>
</dbReference>
<proteinExistence type="predicted"/>
<feature type="domain" description="FIST C-domain" evidence="2">
    <location>
        <begin position="300"/>
        <end position="453"/>
    </location>
</feature>
<dbReference type="SMART" id="SM01204">
    <property type="entry name" value="FIST_C"/>
    <property type="match status" value="1"/>
</dbReference>
<evidence type="ECO:0000313" key="3">
    <source>
        <dbReference type="EMBL" id="JAC64442.1"/>
    </source>
</evidence>
<name>A0A061QUV0_9CHLO</name>
<feature type="domain" description="FIST" evidence="1">
    <location>
        <begin position="104"/>
        <end position="299"/>
    </location>
</feature>
<reference evidence="3" key="1">
    <citation type="submission" date="2014-05" db="EMBL/GenBank/DDBJ databases">
        <title>The transcriptome of the halophilic microalga Tetraselmis sp. GSL018 isolated from the Great Salt Lake, Utah.</title>
        <authorList>
            <person name="Jinkerson R.E."/>
            <person name="D'Adamo S."/>
            <person name="Posewitz M.C."/>
        </authorList>
    </citation>
    <scope>NUCLEOTIDE SEQUENCE</scope>
    <source>
        <strain evidence="3">GSL018</strain>
    </source>
</reference>
<keyword evidence="3" id="KW-0418">Kinase</keyword>
<accession>A0A061QUV0</accession>
<dbReference type="SMART" id="SM00897">
    <property type="entry name" value="FIST"/>
    <property type="match status" value="1"/>
</dbReference>